<dbReference type="Proteomes" id="UP000830326">
    <property type="component" value="Chromosome"/>
</dbReference>
<dbReference type="PANTHER" id="PTHR33607:SF2">
    <property type="entry name" value="ENDONUCLEASE-1"/>
    <property type="match status" value="1"/>
</dbReference>
<dbReference type="GO" id="GO:0004519">
    <property type="term" value="F:endonuclease activity"/>
    <property type="evidence" value="ECO:0007669"/>
    <property type="project" value="UniProtKB-KW"/>
</dbReference>
<dbReference type="PANTHER" id="PTHR33607">
    <property type="entry name" value="ENDONUCLEASE-1"/>
    <property type="match status" value="1"/>
</dbReference>
<evidence type="ECO:0000313" key="4">
    <source>
        <dbReference type="Proteomes" id="UP000830326"/>
    </source>
</evidence>
<evidence type="ECO:0000256" key="2">
    <source>
        <dbReference type="ARBA" id="ARBA00022801"/>
    </source>
</evidence>
<keyword evidence="4" id="KW-1185">Reference proteome</keyword>
<gene>
    <name evidence="3" type="ORF">MUO15_03375</name>
</gene>
<proteinExistence type="predicted"/>
<keyword evidence="2" id="KW-0378">Hydrolase</keyword>
<dbReference type="Pfam" id="PF04231">
    <property type="entry name" value="Endonuclease_1"/>
    <property type="match status" value="1"/>
</dbReference>
<reference evidence="3" key="1">
    <citation type="submission" date="2022-04" db="EMBL/GenBank/DDBJ databases">
        <title>Halobacillus sp. isolated from saltern.</title>
        <authorList>
            <person name="Won M."/>
            <person name="Lee C.-M."/>
            <person name="Woen H.-Y."/>
            <person name="Kwon S.-W."/>
        </authorList>
    </citation>
    <scope>NUCLEOTIDE SEQUENCE</scope>
    <source>
        <strain evidence="3">SSHM10-5</strain>
    </source>
</reference>
<evidence type="ECO:0000313" key="3">
    <source>
        <dbReference type="EMBL" id="UOR12575.1"/>
    </source>
</evidence>
<protein>
    <submittedName>
        <fullName evidence="3">Endonuclease</fullName>
    </submittedName>
</protein>
<dbReference type="InterPro" id="IPR007346">
    <property type="entry name" value="Endonuclease-I"/>
</dbReference>
<dbReference type="InterPro" id="IPR044925">
    <property type="entry name" value="His-Me_finger_sf"/>
</dbReference>
<dbReference type="EMBL" id="CP095075">
    <property type="protein sequence ID" value="UOR12575.1"/>
    <property type="molecule type" value="Genomic_DNA"/>
</dbReference>
<keyword evidence="1" id="KW-0540">Nuclease</keyword>
<evidence type="ECO:0000256" key="1">
    <source>
        <dbReference type="ARBA" id="ARBA00022722"/>
    </source>
</evidence>
<keyword evidence="3" id="KW-0255">Endonuclease</keyword>
<accession>A0ABY4HGL5</accession>
<dbReference type="SUPFAM" id="SSF54060">
    <property type="entry name" value="His-Me finger endonucleases"/>
    <property type="match status" value="1"/>
</dbReference>
<organism evidence="3 4">
    <name type="scientific">Halobacillus amylolyticus</name>
    <dbReference type="NCBI Taxonomy" id="2932259"/>
    <lineage>
        <taxon>Bacteria</taxon>
        <taxon>Bacillati</taxon>
        <taxon>Bacillota</taxon>
        <taxon>Bacilli</taxon>
        <taxon>Bacillales</taxon>
        <taxon>Bacillaceae</taxon>
        <taxon>Halobacillus</taxon>
    </lineage>
</organism>
<name>A0ABY4HGL5_9BACI</name>
<sequence>MMLTSQQEERLLPVTTDRQRLSTILSNLTETKEKIQKDPKVYYNQEKDKRMIEQYYSTVDFKNTNHKEFIQSLQQLVQKTHTNEVRYDPSEYVYPWVDLRPEGNLKSIYSGQQRQAEEVIKEDHATSVKRKEEIKKSGASDQKQVESKLVQIANDFKYNCEHSVPQSWFNEQEPMRGDLHHLFTCEPVCNSIRSNYPYHDFTDYNPGKIKTNRIEESCGKANENLFEPEHAKGTVARAMLYFLLRYPDAIEQQYKDKIDTALLLDWHQKVPLLFTKNIAI</sequence>